<keyword evidence="3" id="KW-0274">FAD</keyword>
<dbReference type="PIRSF" id="PIRSF000332">
    <property type="entry name" value="FMO"/>
    <property type="match status" value="1"/>
</dbReference>
<dbReference type="dictyBase" id="DDB_G0289925">
    <property type="gene designation" value="fmoG"/>
</dbReference>
<dbReference type="Reactome" id="R-DDI-217271">
    <property type="pathway name" value="FMO oxidises nucleophiles"/>
</dbReference>
<gene>
    <name evidence="6" type="ORF">DDB_G0289925</name>
</gene>
<dbReference type="SMR" id="Q54GT4"/>
<dbReference type="VEuPathDB" id="AmoebaDB:DDB_G0289925"/>
<keyword evidence="7" id="KW-1185">Reference proteome</keyword>
<dbReference type="Proteomes" id="UP000002195">
    <property type="component" value="Unassembled WGS sequence"/>
</dbReference>
<dbReference type="HOGENOM" id="CLU_006909_8_2_1"/>
<evidence type="ECO:0000313" key="7">
    <source>
        <dbReference type="Proteomes" id="UP000002195"/>
    </source>
</evidence>
<evidence type="ECO:0000256" key="3">
    <source>
        <dbReference type="ARBA" id="ARBA00022827"/>
    </source>
</evidence>
<dbReference type="InterPro" id="IPR020946">
    <property type="entry name" value="Flavin_mOase-like"/>
</dbReference>
<evidence type="ECO:0000313" key="6">
    <source>
        <dbReference type="EMBL" id="EAL62475.1"/>
    </source>
</evidence>
<keyword evidence="4" id="KW-0521">NADP</keyword>
<evidence type="ECO:0000256" key="5">
    <source>
        <dbReference type="ARBA" id="ARBA00023002"/>
    </source>
</evidence>
<proteinExistence type="inferred from homology"/>
<keyword evidence="6" id="KW-0503">Monooxygenase</keyword>
<dbReference type="InterPro" id="IPR000960">
    <property type="entry name" value="Flavin_mOase"/>
</dbReference>
<organism evidence="6 7">
    <name type="scientific">Dictyostelium discoideum</name>
    <name type="common">Social amoeba</name>
    <dbReference type="NCBI Taxonomy" id="44689"/>
    <lineage>
        <taxon>Eukaryota</taxon>
        <taxon>Amoebozoa</taxon>
        <taxon>Evosea</taxon>
        <taxon>Eumycetozoa</taxon>
        <taxon>Dictyostelia</taxon>
        <taxon>Dictyosteliales</taxon>
        <taxon>Dictyosteliaceae</taxon>
        <taxon>Dictyostelium</taxon>
    </lineage>
</organism>
<dbReference type="FunFam" id="3.50.50.60:FF:000972">
    <property type="entry name" value="Uncharacterized protein"/>
    <property type="match status" value="1"/>
</dbReference>
<sequence>MISNKKVAVIGAGLSGLCFSKYINQIGDLEPTIFEKTNDIGGAWSNSSNRKSWDSLKLNTNQLSMSFSDFLFKNQFPNKEEIFPSNKTFYEYLKSFVENFELINYIKFNSNVIKIEKNVVVDENESNCKWKVVWEFNNNNNNNQSIIYSEIFDYVVICTGAFSKSSTKNDLEIKLKQFKGDIIHSENYRNPELLKGKKVLIVGSSFSACEIANDVCKEVSKCIQIGHENFYAVNTFLPNEDGKHIPWDMLFFTRKSIYEKNNNYKTDQELWEVSKKMLIQICPNQDLSKNPNSKIPIKTTPENQPPIGFTVSRNYYENVESGKIITYTGDNYKIHSVDGNSITFSNDKGEVNTVDKIDSIIVCSGYQIEFPFLENDVLEDICYDSKDQFLPMCIYEHTFPSKFKSIAFIGCVKGIFLTEIEMYCRWVSLVFSGKLEYPNDEKLSQGKNDILKLRSVRPRPQFPILDCVYHCDKIAKEIGCLPDFESIKINDPELYNKLWNGFFCQASYNLIGPGSNPTLAKEIINNYYENYQQFKN</sequence>
<evidence type="ECO:0000256" key="4">
    <source>
        <dbReference type="ARBA" id="ARBA00022857"/>
    </source>
</evidence>
<dbReference type="InterPro" id="IPR036188">
    <property type="entry name" value="FAD/NAD-bd_sf"/>
</dbReference>
<dbReference type="Gene3D" id="3.50.50.60">
    <property type="entry name" value="FAD/NAD(P)-binding domain"/>
    <property type="match status" value="2"/>
</dbReference>
<name>Q54GT4_DICDI</name>
<dbReference type="PaxDb" id="44689-DDB0238631"/>
<dbReference type="FunFam" id="3.50.50.60:FF:000668">
    <property type="entry name" value="Uncharacterized protein"/>
    <property type="match status" value="1"/>
</dbReference>
<dbReference type="RefSeq" id="XP_635985.1">
    <property type="nucleotide sequence ID" value="XM_630893.1"/>
</dbReference>
<dbReference type="GO" id="GO:0050660">
    <property type="term" value="F:flavin adenine dinucleotide binding"/>
    <property type="evidence" value="ECO:0007669"/>
    <property type="project" value="InterPro"/>
</dbReference>
<dbReference type="GO" id="GO:0004499">
    <property type="term" value="F:N,N-dimethylaniline monooxygenase activity"/>
    <property type="evidence" value="ECO:0007669"/>
    <property type="project" value="InterPro"/>
</dbReference>
<dbReference type="KEGG" id="ddi:DDB_G0289925"/>
<keyword evidence="5" id="KW-0560">Oxidoreductase</keyword>
<protein>
    <submittedName>
        <fullName evidence="6">Flavin-containing monooxygenase</fullName>
    </submittedName>
</protein>
<dbReference type="eggNOG" id="KOG1399">
    <property type="taxonomic scope" value="Eukaryota"/>
</dbReference>
<dbReference type="PRINTS" id="PR00370">
    <property type="entry name" value="FMOXYGENASE"/>
</dbReference>
<dbReference type="AlphaFoldDB" id="Q54GT4"/>
<comment type="caution">
    <text evidence="6">The sequence shown here is derived from an EMBL/GenBank/DDBJ whole genome shotgun (WGS) entry which is preliminary data.</text>
</comment>
<dbReference type="Pfam" id="PF00743">
    <property type="entry name" value="FMO-like"/>
    <property type="match status" value="1"/>
</dbReference>
<comment type="similarity">
    <text evidence="1">Belongs to the FMO family.</text>
</comment>
<dbReference type="GeneID" id="8627400"/>
<evidence type="ECO:0000256" key="2">
    <source>
        <dbReference type="ARBA" id="ARBA00022630"/>
    </source>
</evidence>
<dbReference type="InParanoid" id="Q54GT4"/>
<dbReference type="PhylomeDB" id="Q54GT4"/>
<evidence type="ECO:0000256" key="1">
    <source>
        <dbReference type="ARBA" id="ARBA00009183"/>
    </source>
</evidence>
<dbReference type="GO" id="GO:0004497">
    <property type="term" value="F:monooxygenase activity"/>
    <property type="evidence" value="ECO:0000318"/>
    <property type="project" value="GO_Central"/>
</dbReference>
<dbReference type="FunFam" id="3.50.50.60:FF:000743">
    <property type="entry name" value="Uncharacterized protein"/>
    <property type="match status" value="1"/>
</dbReference>
<keyword evidence="2" id="KW-0285">Flavoprotein</keyword>
<dbReference type="InterPro" id="IPR050346">
    <property type="entry name" value="FMO-like"/>
</dbReference>
<dbReference type="Reactome" id="R-DDI-1614558">
    <property type="pathway name" value="Degradation of cysteine and homocysteine"/>
</dbReference>
<dbReference type="OMA" id="VLFGPCY"/>
<dbReference type="EMBL" id="AAFI02000149">
    <property type="protein sequence ID" value="EAL62475.1"/>
    <property type="molecule type" value="Genomic_DNA"/>
</dbReference>
<dbReference type="FunCoup" id="Q54GT4">
    <property type="interactions" value="11"/>
</dbReference>
<dbReference type="GO" id="GO:0050661">
    <property type="term" value="F:NADP binding"/>
    <property type="evidence" value="ECO:0007669"/>
    <property type="project" value="InterPro"/>
</dbReference>
<dbReference type="PANTHER" id="PTHR23023">
    <property type="entry name" value="DIMETHYLANILINE MONOOXYGENASE"/>
    <property type="match status" value="1"/>
</dbReference>
<accession>Q54GT4</accession>
<reference evidence="6 7" key="1">
    <citation type="journal article" date="2005" name="Nature">
        <title>The genome of the social amoeba Dictyostelium discoideum.</title>
        <authorList>
            <consortium name="The Dictyostelium discoideum Sequencing Consortium"/>
            <person name="Eichinger L."/>
            <person name="Pachebat J.A."/>
            <person name="Glockner G."/>
            <person name="Rajandream M.A."/>
            <person name="Sucgang R."/>
            <person name="Berriman M."/>
            <person name="Song J."/>
            <person name="Olsen R."/>
            <person name="Szafranski K."/>
            <person name="Xu Q."/>
            <person name="Tunggal B."/>
            <person name="Kummerfeld S."/>
            <person name="Madera M."/>
            <person name="Konfortov B.A."/>
            <person name="Rivero F."/>
            <person name="Bankier A.T."/>
            <person name="Lehmann R."/>
            <person name="Hamlin N."/>
            <person name="Davies R."/>
            <person name="Gaudet P."/>
            <person name="Fey P."/>
            <person name="Pilcher K."/>
            <person name="Chen G."/>
            <person name="Saunders D."/>
            <person name="Sodergren E."/>
            <person name="Davis P."/>
            <person name="Kerhornou A."/>
            <person name="Nie X."/>
            <person name="Hall N."/>
            <person name="Anjard C."/>
            <person name="Hemphill L."/>
            <person name="Bason N."/>
            <person name="Farbrother P."/>
            <person name="Desany B."/>
            <person name="Just E."/>
            <person name="Morio T."/>
            <person name="Rost R."/>
            <person name="Churcher C."/>
            <person name="Cooper J."/>
            <person name="Haydock S."/>
            <person name="van Driessche N."/>
            <person name="Cronin A."/>
            <person name="Goodhead I."/>
            <person name="Muzny D."/>
            <person name="Mourier T."/>
            <person name="Pain A."/>
            <person name="Lu M."/>
            <person name="Harper D."/>
            <person name="Lindsay R."/>
            <person name="Hauser H."/>
            <person name="James K."/>
            <person name="Quiles M."/>
            <person name="Madan Babu M."/>
            <person name="Saito T."/>
            <person name="Buchrieser C."/>
            <person name="Wardroper A."/>
            <person name="Felder M."/>
            <person name="Thangavelu M."/>
            <person name="Johnson D."/>
            <person name="Knights A."/>
            <person name="Loulseged H."/>
            <person name="Mungall K."/>
            <person name="Oliver K."/>
            <person name="Price C."/>
            <person name="Quail M.A."/>
            <person name="Urushihara H."/>
            <person name="Hernandez J."/>
            <person name="Rabbinowitsch E."/>
            <person name="Steffen D."/>
            <person name="Sanders M."/>
            <person name="Ma J."/>
            <person name="Kohara Y."/>
            <person name="Sharp S."/>
            <person name="Simmonds M."/>
            <person name="Spiegler S."/>
            <person name="Tivey A."/>
            <person name="Sugano S."/>
            <person name="White B."/>
            <person name="Walker D."/>
            <person name="Woodward J."/>
            <person name="Winckler T."/>
            <person name="Tanaka Y."/>
            <person name="Shaulsky G."/>
            <person name="Schleicher M."/>
            <person name="Weinstock G."/>
            <person name="Rosenthal A."/>
            <person name="Cox E.C."/>
            <person name="Chisholm R.L."/>
            <person name="Gibbs R."/>
            <person name="Loomis W.F."/>
            <person name="Platzer M."/>
            <person name="Kay R.R."/>
            <person name="Williams J."/>
            <person name="Dear P.H."/>
            <person name="Noegel A.A."/>
            <person name="Barrell B."/>
            <person name="Kuspa A."/>
        </authorList>
    </citation>
    <scope>NUCLEOTIDE SEQUENCE [LARGE SCALE GENOMIC DNA]</scope>
    <source>
        <strain evidence="6 7">AX4</strain>
    </source>
</reference>
<dbReference type="SUPFAM" id="SSF51905">
    <property type="entry name" value="FAD/NAD(P)-binding domain"/>
    <property type="match status" value="1"/>
</dbReference>